<dbReference type="CDD" id="cd00616">
    <property type="entry name" value="AHBA_syn"/>
    <property type="match status" value="1"/>
</dbReference>
<evidence type="ECO:0000256" key="1">
    <source>
        <dbReference type="ARBA" id="ARBA00001933"/>
    </source>
</evidence>
<proteinExistence type="inferred from homology"/>
<reference evidence="3 4" key="1">
    <citation type="journal article" date="2019" name="Int. J. Syst. Evol. Microbiol.">
        <title>The Global Catalogue of Microorganisms (GCM) 10K type strain sequencing project: providing services to taxonomists for standard genome sequencing and annotation.</title>
        <authorList>
            <consortium name="The Broad Institute Genomics Platform"/>
            <consortium name="The Broad Institute Genome Sequencing Center for Infectious Disease"/>
            <person name="Wu L."/>
            <person name="Ma J."/>
        </authorList>
    </citation>
    <scope>NUCLEOTIDE SEQUENCE [LARGE SCALE GENOMIC DNA]</scope>
    <source>
        <strain evidence="3 4">JCM 3380</strain>
    </source>
</reference>
<gene>
    <name evidence="3" type="ORF">GCM10010492_22130</name>
</gene>
<keyword evidence="4" id="KW-1185">Reference proteome</keyword>
<dbReference type="Pfam" id="PF01041">
    <property type="entry name" value="DegT_DnrJ_EryC1"/>
    <property type="match status" value="1"/>
</dbReference>
<dbReference type="PIRSF" id="PIRSF000390">
    <property type="entry name" value="PLP_StrS"/>
    <property type="match status" value="1"/>
</dbReference>
<dbReference type="Proteomes" id="UP001500416">
    <property type="component" value="Unassembled WGS sequence"/>
</dbReference>
<comment type="cofactor">
    <cofactor evidence="1">
        <name>pyridoxal 5'-phosphate</name>
        <dbReference type="ChEBI" id="CHEBI:597326"/>
    </cofactor>
</comment>
<dbReference type="GO" id="GO:0008483">
    <property type="term" value="F:transaminase activity"/>
    <property type="evidence" value="ECO:0007669"/>
    <property type="project" value="UniProtKB-KW"/>
</dbReference>
<dbReference type="InterPro" id="IPR015421">
    <property type="entry name" value="PyrdxlP-dep_Trfase_major"/>
</dbReference>
<dbReference type="PANTHER" id="PTHR30244">
    <property type="entry name" value="TRANSAMINASE"/>
    <property type="match status" value="1"/>
</dbReference>
<evidence type="ECO:0000313" key="4">
    <source>
        <dbReference type="Proteomes" id="UP001500416"/>
    </source>
</evidence>
<dbReference type="Gene3D" id="3.90.1150.10">
    <property type="entry name" value="Aspartate Aminotransferase, domain 1"/>
    <property type="match status" value="1"/>
</dbReference>
<keyword evidence="2" id="KW-0663">Pyridoxal phosphate</keyword>
<accession>A0ABN0TK03</accession>
<name>A0ABN0TK03_9PSEU</name>
<comment type="similarity">
    <text evidence="2">Belongs to the DegT/DnrJ/EryC1 family.</text>
</comment>
<evidence type="ECO:0000313" key="3">
    <source>
        <dbReference type="EMBL" id="GAA0223612.1"/>
    </source>
</evidence>
<organism evidence="3 4">
    <name type="scientific">Saccharothrix mutabilis subsp. mutabilis</name>
    <dbReference type="NCBI Taxonomy" id="66855"/>
    <lineage>
        <taxon>Bacteria</taxon>
        <taxon>Bacillati</taxon>
        <taxon>Actinomycetota</taxon>
        <taxon>Actinomycetes</taxon>
        <taxon>Pseudonocardiales</taxon>
        <taxon>Pseudonocardiaceae</taxon>
        <taxon>Saccharothrix</taxon>
    </lineage>
</organism>
<dbReference type="EMBL" id="BAAABU010000004">
    <property type="protein sequence ID" value="GAA0223612.1"/>
    <property type="molecule type" value="Genomic_DNA"/>
</dbReference>
<dbReference type="InterPro" id="IPR015424">
    <property type="entry name" value="PyrdxlP-dep_Trfase"/>
</dbReference>
<dbReference type="PANTHER" id="PTHR30244:SF34">
    <property type="entry name" value="DTDP-4-AMINO-4,6-DIDEOXYGALACTOSE TRANSAMINASE"/>
    <property type="match status" value="1"/>
</dbReference>
<dbReference type="Gene3D" id="3.40.640.10">
    <property type="entry name" value="Type I PLP-dependent aspartate aminotransferase-like (Major domain)"/>
    <property type="match status" value="1"/>
</dbReference>
<sequence>MWPASGRDDQSLYRTPPTVSGAKDFSMIPITVVDVADAEPLVVEVLRSGSIAQGRMVKRLEDAFAAVAGVPHAIAVNNGTTALVASLQALDLKPGDEVVTSPFTFVATLNAILEAGATARFADIRLDDFCIDPDAVAAQITDRTKVLMPVHLYGQTADMGRLAPLAAEHGLHLVEDAAQAVGATFEGKPAGSFGTGCFSLYATKNVTTAEGGMITTSDDALADKLRVLRNQGMRARYQYEMAGHNYRLTDLHAAVGIPQMEKLDQLSEARRRNAEALTKGLADIAGLTTPSVLPGRTHVWHQYTVLVGDDAPVTRDELAAKLTERGIGNGIYYPKVVFDYDCYRDNPGVVAGDVPVATRVARQALSLPVHPKLTDAELETIVANVREVFGA</sequence>
<keyword evidence="3" id="KW-0808">Transferase</keyword>
<comment type="caution">
    <text evidence="3">The sequence shown here is derived from an EMBL/GenBank/DDBJ whole genome shotgun (WGS) entry which is preliminary data.</text>
</comment>
<dbReference type="SUPFAM" id="SSF53383">
    <property type="entry name" value="PLP-dependent transferases"/>
    <property type="match status" value="1"/>
</dbReference>
<evidence type="ECO:0000256" key="2">
    <source>
        <dbReference type="RuleBase" id="RU004508"/>
    </source>
</evidence>
<dbReference type="InterPro" id="IPR015422">
    <property type="entry name" value="PyrdxlP-dep_Trfase_small"/>
</dbReference>
<keyword evidence="3" id="KW-0032">Aminotransferase</keyword>
<dbReference type="InterPro" id="IPR000653">
    <property type="entry name" value="DegT/StrS_aminotransferase"/>
</dbReference>
<protein>
    <submittedName>
        <fullName evidence="3">DegT/DnrJ/EryC1/StrS family aminotransferase</fullName>
    </submittedName>
</protein>